<feature type="region of interest" description="Disordered" evidence="1">
    <location>
        <begin position="1"/>
        <end position="20"/>
    </location>
</feature>
<reference evidence="2" key="1">
    <citation type="submission" date="2021-02" db="EMBL/GenBank/DDBJ databases">
        <authorList>
            <person name="Nowell W R."/>
        </authorList>
    </citation>
    <scope>NUCLEOTIDE SEQUENCE</scope>
</reference>
<evidence type="ECO:0000313" key="2">
    <source>
        <dbReference type="EMBL" id="CAF1501575.1"/>
    </source>
</evidence>
<feature type="non-terminal residue" evidence="2">
    <location>
        <position position="1"/>
    </location>
</feature>
<evidence type="ECO:0000313" key="3">
    <source>
        <dbReference type="Proteomes" id="UP000663882"/>
    </source>
</evidence>
<evidence type="ECO:0000256" key="1">
    <source>
        <dbReference type="SAM" id="MobiDB-lite"/>
    </source>
</evidence>
<accession>A0A815T7G1</accession>
<organism evidence="2 3">
    <name type="scientific">Rotaria sordida</name>
    <dbReference type="NCBI Taxonomy" id="392033"/>
    <lineage>
        <taxon>Eukaryota</taxon>
        <taxon>Metazoa</taxon>
        <taxon>Spiralia</taxon>
        <taxon>Gnathifera</taxon>
        <taxon>Rotifera</taxon>
        <taxon>Eurotatoria</taxon>
        <taxon>Bdelloidea</taxon>
        <taxon>Philodinida</taxon>
        <taxon>Philodinidae</taxon>
        <taxon>Rotaria</taxon>
    </lineage>
</organism>
<dbReference type="AlphaFoldDB" id="A0A815T7G1"/>
<sequence>TLDLNMSHSKKPRSPSPVPP</sequence>
<proteinExistence type="predicted"/>
<dbReference type="Proteomes" id="UP000663882">
    <property type="component" value="Unassembled WGS sequence"/>
</dbReference>
<protein>
    <submittedName>
        <fullName evidence="2">Uncharacterized protein</fullName>
    </submittedName>
</protein>
<name>A0A815T7G1_9BILA</name>
<dbReference type="EMBL" id="CAJNOO010011061">
    <property type="protein sequence ID" value="CAF1501575.1"/>
    <property type="molecule type" value="Genomic_DNA"/>
</dbReference>
<gene>
    <name evidence="2" type="ORF">RFH988_LOCUS38786</name>
</gene>
<comment type="caution">
    <text evidence="2">The sequence shown here is derived from an EMBL/GenBank/DDBJ whole genome shotgun (WGS) entry which is preliminary data.</text>
</comment>